<dbReference type="EMBL" id="JACHMP010000001">
    <property type="protein sequence ID" value="MBB5817498.1"/>
    <property type="molecule type" value="Genomic_DNA"/>
</dbReference>
<gene>
    <name evidence="1" type="ORF">F4562_000560</name>
</gene>
<reference evidence="1 2" key="1">
    <citation type="submission" date="2020-08" db="EMBL/GenBank/DDBJ databases">
        <title>Sequencing the genomes of 1000 actinobacteria strains.</title>
        <authorList>
            <person name="Klenk H.-P."/>
        </authorList>
    </citation>
    <scope>NUCLEOTIDE SEQUENCE [LARGE SCALE GENOMIC DNA]</scope>
    <source>
        <strain evidence="1 2">DSM 46887</strain>
    </source>
</reference>
<comment type="caution">
    <text evidence="1">The sequence shown here is derived from an EMBL/GenBank/DDBJ whole genome shotgun (WGS) entry which is preliminary data.</text>
</comment>
<accession>A0A7W9MEQ8</accession>
<dbReference type="RefSeq" id="WP_184540643.1">
    <property type="nucleotide sequence ID" value="NZ_JACHMP010000001.1"/>
</dbReference>
<proteinExistence type="predicted"/>
<dbReference type="Proteomes" id="UP000540685">
    <property type="component" value="Unassembled WGS sequence"/>
</dbReference>
<name>A0A7W9MEQ8_9ACTN</name>
<dbReference type="AlphaFoldDB" id="A0A7W9MEQ8"/>
<sequence length="195" mass="19544">MRKSPAAPFAGRAPLPPATAPALALALALGLGVPTASAYSAPPWGTAFSHRAEGLWITVPNAANFGLLSPGGSVSVSLGAVTVEDNRPGTRSWTAVVSATNFTAGSGATLRTIARGNAAYWSGPVTDSSGAGNRIPGQTEAAQRVALTGQVIAFRGSKTPVIPITVTTWRPTIVLTIPAGTATGTYTGAISHSVA</sequence>
<evidence type="ECO:0000313" key="1">
    <source>
        <dbReference type="EMBL" id="MBB5817498.1"/>
    </source>
</evidence>
<evidence type="ECO:0000313" key="2">
    <source>
        <dbReference type="Proteomes" id="UP000540685"/>
    </source>
</evidence>
<keyword evidence="2" id="KW-1185">Reference proteome</keyword>
<organism evidence="1 2">
    <name type="scientific">Streptosporangium becharense</name>
    <dbReference type="NCBI Taxonomy" id="1816182"/>
    <lineage>
        <taxon>Bacteria</taxon>
        <taxon>Bacillati</taxon>
        <taxon>Actinomycetota</taxon>
        <taxon>Actinomycetes</taxon>
        <taxon>Streptosporangiales</taxon>
        <taxon>Streptosporangiaceae</taxon>
        <taxon>Streptosporangium</taxon>
    </lineage>
</organism>
<protein>
    <submittedName>
        <fullName evidence="1">Uncharacterized protein</fullName>
    </submittedName>
</protein>